<reference evidence="1 2" key="1">
    <citation type="journal article" date="2011" name="J. Gen. Appl. Microbiol.">
        <title>Draft genome sequencing of the enigmatic basidiomycete Mixia osmundae.</title>
        <authorList>
            <person name="Nishida H."/>
            <person name="Nagatsuka Y."/>
            <person name="Sugiyama J."/>
        </authorList>
    </citation>
    <scope>NUCLEOTIDE SEQUENCE [LARGE SCALE GENOMIC DNA]</scope>
    <source>
        <strain evidence="2">CBS 9802 / IAM 14324 / JCM 22182 / KY 12970</strain>
    </source>
</reference>
<evidence type="ECO:0000313" key="1">
    <source>
        <dbReference type="EMBL" id="GAA97835.1"/>
    </source>
</evidence>
<sequence>MSSPESTLLVLSLVSEHITASFVAELRKQDAAPLSNEPSHVWRLKNRYYEAKVSIATAYDLSTALGQLQGVPALIVLSDYDAKPLIISRLLSSIAAYQMPDIAILALVKGHTNRDGDAVEAEWLDVAVEQGFELVDLEHAPETGDDGRDMTSYAYLASTLQTHLWPRVGATAPTGFDDDFSDFTEKAKKKGI</sequence>
<accession>G7E4S5</accession>
<dbReference type="HOGENOM" id="CLU_1415503_0_0_1"/>
<reference evidence="1 2" key="2">
    <citation type="journal article" date="2012" name="Open Biol.">
        <title>Characteristics of nucleosomes and linker DNA regions on the genome of the basidiomycete Mixia osmundae revealed by mono- and dinucleosome mapping.</title>
        <authorList>
            <person name="Nishida H."/>
            <person name="Kondo S."/>
            <person name="Matsumoto T."/>
            <person name="Suzuki Y."/>
            <person name="Yoshikawa H."/>
            <person name="Taylor T.D."/>
            <person name="Sugiyama J."/>
        </authorList>
    </citation>
    <scope>NUCLEOTIDE SEQUENCE [LARGE SCALE GENOMIC DNA]</scope>
    <source>
        <strain evidence="2">CBS 9802 / IAM 14324 / JCM 22182 / KY 12970</strain>
    </source>
</reference>
<protein>
    <submittedName>
        <fullName evidence="1">Uncharacterized protein</fullName>
    </submittedName>
</protein>
<dbReference type="RefSeq" id="XP_014566228.1">
    <property type="nucleotide sequence ID" value="XM_014710742.1"/>
</dbReference>
<comment type="caution">
    <text evidence="1">The sequence shown here is derived from an EMBL/GenBank/DDBJ whole genome shotgun (WGS) entry which is preliminary data.</text>
</comment>
<dbReference type="Proteomes" id="UP000009131">
    <property type="component" value="Unassembled WGS sequence"/>
</dbReference>
<evidence type="ECO:0000313" key="2">
    <source>
        <dbReference type="Proteomes" id="UP000009131"/>
    </source>
</evidence>
<gene>
    <name evidence="1" type="primary">Mo04514</name>
    <name evidence="1" type="ORF">E5Q_04514</name>
</gene>
<proteinExistence type="predicted"/>
<organism evidence="1 2">
    <name type="scientific">Mixia osmundae (strain CBS 9802 / IAM 14324 / JCM 22182 / KY 12970)</name>
    <dbReference type="NCBI Taxonomy" id="764103"/>
    <lineage>
        <taxon>Eukaryota</taxon>
        <taxon>Fungi</taxon>
        <taxon>Dikarya</taxon>
        <taxon>Basidiomycota</taxon>
        <taxon>Pucciniomycotina</taxon>
        <taxon>Mixiomycetes</taxon>
        <taxon>Mixiales</taxon>
        <taxon>Mixiaceae</taxon>
        <taxon>Mixia</taxon>
    </lineage>
</organism>
<name>G7E4S5_MIXOS</name>
<dbReference type="InParanoid" id="G7E4S5"/>
<dbReference type="EMBL" id="BABT02000144">
    <property type="protein sequence ID" value="GAA97835.1"/>
    <property type="molecule type" value="Genomic_DNA"/>
</dbReference>
<dbReference type="AlphaFoldDB" id="G7E4S5"/>
<keyword evidence="2" id="KW-1185">Reference proteome</keyword>